<feature type="transmembrane region" description="Helical" evidence="8">
    <location>
        <begin position="124"/>
        <end position="145"/>
    </location>
</feature>
<keyword evidence="14" id="KW-1185">Reference proteome</keyword>
<evidence type="ECO:0000256" key="1">
    <source>
        <dbReference type="ARBA" id="ARBA00004141"/>
    </source>
</evidence>
<feature type="transmembrane region" description="Helical" evidence="8">
    <location>
        <begin position="166"/>
        <end position="187"/>
    </location>
</feature>
<feature type="transmembrane region" description="Helical" evidence="8">
    <location>
        <begin position="21"/>
        <end position="42"/>
    </location>
</feature>
<evidence type="ECO:0000256" key="4">
    <source>
        <dbReference type="ARBA" id="ARBA00022692"/>
    </source>
</evidence>
<dbReference type="InterPro" id="IPR002524">
    <property type="entry name" value="Cation_efflux"/>
</dbReference>
<dbReference type="OrthoDB" id="9809646at2"/>
<dbReference type="Proteomes" id="UP000030588">
    <property type="component" value="Unassembled WGS sequence"/>
</dbReference>
<accession>A0A0A6VG84</accession>
<evidence type="ECO:0000313" key="14">
    <source>
        <dbReference type="Proteomes" id="UP000476934"/>
    </source>
</evidence>
<keyword evidence="5 8" id="KW-1133">Transmembrane helix</keyword>
<organism evidence="11 13">
    <name type="scientific">Heyndrickxia ginsengihumi</name>
    <dbReference type="NCBI Taxonomy" id="363870"/>
    <lineage>
        <taxon>Bacteria</taxon>
        <taxon>Bacillati</taxon>
        <taxon>Bacillota</taxon>
        <taxon>Bacilli</taxon>
        <taxon>Bacillales</taxon>
        <taxon>Bacillaceae</taxon>
        <taxon>Heyndrickxia</taxon>
    </lineage>
</organism>
<evidence type="ECO:0000256" key="8">
    <source>
        <dbReference type="SAM" id="Phobius"/>
    </source>
</evidence>
<comment type="subcellular location">
    <subcellularLocation>
        <location evidence="1">Membrane</location>
        <topology evidence="1">Multi-pass membrane protein</topology>
    </subcellularLocation>
</comment>
<reference evidence="11 13" key="1">
    <citation type="submission" date="2014-10" db="EMBL/GenBank/DDBJ databases">
        <title>Draft genome of phytase producing Bacillus ginsengihumi strain M2.11.</title>
        <authorList>
            <person name="Toymentseva A."/>
            <person name="Boulygina E.A."/>
            <person name="Kazakov S.V."/>
            <person name="Kayumov I."/>
            <person name="Suleimanova A.D."/>
            <person name="Mardanova A.M."/>
            <person name="Maria S.N."/>
            <person name="Sergey M.Y."/>
            <person name="Sharipova M.R."/>
        </authorList>
    </citation>
    <scope>NUCLEOTIDE SEQUENCE [LARGE SCALE GENOMIC DNA]</scope>
    <source>
        <strain evidence="11 13">M2.11</strain>
    </source>
</reference>
<evidence type="ECO:0000256" key="2">
    <source>
        <dbReference type="ARBA" id="ARBA00008873"/>
    </source>
</evidence>
<evidence type="ECO:0000313" key="12">
    <source>
        <dbReference type="EMBL" id="NEY19041.1"/>
    </source>
</evidence>
<gene>
    <name evidence="12" type="ORF">G4D61_03535</name>
    <name evidence="11" type="ORF">NG54_01825</name>
</gene>
<reference evidence="12 14" key="3">
    <citation type="submission" date="2020-03" db="EMBL/GenBank/DDBJ databases">
        <title>Bacillus aquiflavi sp. nov., isolated from yellow water of strong flavor Chinese baijiu in Yibin region of China.</title>
        <authorList>
            <person name="Xie J."/>
        </authorList>
    </citation>
    <scope>NUCLEOTIDE SEQUENCE [LARGE SCALE GENOMIC DNA]</scope>
    <source>
        <strain evidence="12 14">Gsoil 114</strain>
    </source>
</reference>
<dbReference type="Gene3D" id="1.20.1510.10">
    <property type="entry name" value="Cation efflux protein transmembrane domain"/>
    <property type="match status" value="1"/>
</dbReference>
<keyword evidence="7 8" id="KW-0472">Membrane</keyword>
<dbReference type="AlphaFoldDB" id="A0A0A6VG84"/>
<comment type="similarity">
    <text evidence="2">Belongs to the cation diffusion facilitator (CDF) transporter (TC 2.A.4) family. SLC30A subfamily.</text>
</comment>
<evidence type="ECO:0000256" key="5">
    <source>
        <dbReference type="ARBA" id="ARBA00022989"/>
    </source>
</evidence>
<dbReference type="NCBIfam" id="TIGR01297">
    <property type="entry name" value="CDF"/>
    <property type="match status" value="1"/>
</dbReference>
<keyword evidence="4 8" id="KW-0812">Transmembrane</keyword>
<dbReference type="InterPro" id="IPR027469">
    <property type="entry name" value="Cation_efflux_TMD_sf"/>
</dbReference>
<feature type="transmembrane region" description="Helical" evidence="8">
    <location>
        <begin position="84"/>
        <end position="108"/>
    </location>
</feature>
<dbReference type="PANTHER" id="PTHR11562:SF17">
    <property type="entry name" value="RE54080P-RELATED"/>
    <property type="match status" value="1"/>
</dbReference>
<proteinExistence type="inferred from homology"/>
<dbReference type="InterPro" id="IPR050681">
    <property type="entry name" value="CDF/SLC30A"/>
</dbReference>
<dbReference type="GO" id="GO:0005886">
    <property type="term" value="C:plasma membrane"/>
    <property type="evidence" value="ECO:0007669"/>
    <property type="project" value="TreeGrafter"/>
</dbReference>
<evidence type="ECO:0000313" key="11">
    <source>
        <dbReference type="EMBL" id="KHD86591.1"/>
    </source>
</evidence>
<dbReference type="Proteomes" id="UP000476934">
    <property type="component" value="Unassembled WGS sequence"/>
</dbReference>
<evidence type="ECO:0000256" key="6">
    <source>
        <dbReference type="ARBA" id="ARBA00023065"/>
    </source>
</evidence>
<feature type="transmembrane region" description="Helical" evidence="8">
    <location>
        <begin position="54"/>
        <end position="72"/>
    </location>
</feature>
<evidence type="ECO:0000259" key="10">
    <source>
        <dbReference type="Pfam" id="PF16916"/>
    </source>
</evidence>
<feature type="domain" description="Cation efflux protein transmembrane" evidence="9">
    <location>
        <begin position="23"/>
        <end position="215"/>
    </location>
</feature>
<evidence type="ECO:0000256" key="3">
    <source>
        <dbReference type="ARBA" id="ARBA00022448"/>
    </source>
</evidence>
<name>A0A0A6VG84_9BACI</name>
<keyword evidence="6" id="KW-0406">Ion transport</keyword>
<evidence type="ECO:0000313" key="13">
    <source>
        <dbReference type="Proteomes" id="UP000030588"/>
    </source>
</evidence>
<dbReference type="InterPro" id="IPR036837">
    <property type="entry name" value="Cation_efflux_CTD_sf"/>
</dbReference>
<feature type="domain" description="Cation efflux protein cytoplasmic" evidence="10">
    <location>
        <begin position="219"/>
        <end position="292"/>
    </location>
</feature>
<dbReference type="EMBL" id="JAAIWK010000003">
    <property type="protein sequence ID" value="NEY19041.1"/>
    <property type="molecule type" value="Genomic_DNA"/>
</dbReference>
<feature type="transmembrane region" description="Helical" evidence="8">
    <location>
        <begin position="193"/>
        <end position="214"/>
    </location>
</feature>
<dbReference type="GO" id="GO:0005385">
    <property type="term" value="F:zinc ion transmembrane transporter activity"/>
    <property type="evidence" value="ECO:0007669"/>
    <property type="project" value="TreeGrafter"/>
</dbReference>
<evidence type="ECO:0000256" key="7">
    <source>
        <dbReference type="ARBA" id="ARBA00023136"/>
    </source>
</evidence>
<evidence type="ECO:0000259" key="9">
    <source>
        <dbReference type="Pfam" id="PF01545"/>
    </source>
</evidence>
<dbReference type="SUPFAM" id="SSF161111">
    <property type="entry name" value="Cation efflux protein transmembrane domain-like"/>
    <property type="match status" value="1"/>
</dbReference>
<dbReference type="SUPFAM" id="SSF160240">
    <property type="entry name" value="Cation efflux protein cytoplasmic domain-like"/>
    <property type="match status" value="1"/>
</dbReference>
<keyword evidence="3" id="KW-0813">Transport</keyword>
<dbReference type="InterPro" id="IPR058533">
    <property type="entry name" value="Cation_efflux_TM"/>
</dbReference>
<dbReference type="RefSeq" id="WP_035352778.1">
    <property type="nucleotide sequence ID" value="NZ_JAAIWK010000003.1"/>
</dbReference>
<comment type="caution">
    <text evidence="11">The sequence shown here is derived from an EMBL/GenBank/DDBJ whole genome shotgun (WGS) entry which is preliminary data.</text>
</comment>
<dbReference type="Pfam" id="PF01545">
    <property type="entry name" value="Cation_efflux"/>
    <property type="match status" value="1"/>
</dbReference>
<protein>
    <submittedName>
        <fullName evidence="11">Cation transporter</fullName>
    </submittedName>
</protein>
<reference evidence="12" key="2">
    <citation type="submission" date="2020-02" db="EMBL/GenBank/DDBJ databases">
        <authorList>
            <person name="Feng H."/>
        </authorList>
    </citation>
    <scope>NUCLEOTIDE SEQUENCE [LARGE SCALE GENOMIC DNA]</scope>
    <source>
        <strain evidence="12">Gsoil 114</strain>
    </source>
</reference>
<dbReference type="EMBL" id="JRUN01000003">
    <property type="protein sequence ID" value="KHD86591.1"/>
    <property type="molecule type" value="Genomic_DNA"/>
</dbReference>
<dbReference type="PANTHER" id="PTHR11562">
    <property type="entry name" value="CATION EFFLUX PROTEIN/ ZINC TRANSPORTER"/>
    <property type="match status" value="1"/>
</dbReference>
<sequence length="309" mass="35371">MENYDYHHLPHMKIQKKSKKTLWTTLILTLFFTIVEIIGGLISHSLALLSDSAHMASDVIALCFSMIALYLASRPPNKHYTFGYLRFEIIASFLNGLTLIIISIGIFIEGIKRFIHPEKIDFQWMMIIASIGLIVNIILTIILYRSTKEEHNLNVKSALWHFFGDLLNSVGVIVSAIIIYFTGLYFFDPLISMIIGFVIFTGGAKIVHESYLILMDAVPKELDLEKIRSDIRHLEGIEDVHEMHLWNIATDQYSLTAHVFIKKNDEPLTIIKTINQMLKSKYGIIHSTIQTENPAINDHADYIHQAQMQ</sequence>
<dbReference type="InterPro" id="IPR027470">
    <property type="entry name" value="Cation_efflux_CTD"/>
</dbReference>
<dbReference type="Pfam" id="PF16916">
    <property type="entry name" value="ZT_dimer"/>
    <property type="match status" value="1"/>
</dbReference>
<dbReference type="STRING" id="363870.NG54_01825"/>